<proteinExistence type="inferred from homology"/>
<dbReference type="PANTHER" id="PTHR17920:SF3">
    <property type="entry name" value="TRANSMEMBRANE AND COILED-COIL DOMAIN-CONTAINING PROTEIN 4"/>
    <property type="match status" value="1"/>
</dbReference>
<evidence type="ECO:0000256" key="4">
    <source>
        <dbReference type="ARBA" id="ARBA00022989"/>
    </source>
</evidence>
<comment type="similarity">
    <text evidence="2">Belongs to the TMCO4 family.</text>
</comment>
<keyword evidence="4" id="KW-1133">Transmembrane helix</keyword>
<organism evidence="6 7">
    <name type="scientific">Effrenium voratum</name>
    <dbReference type="NCBI Taxonomy" id="2562239"/>
    <lineage>
        <taxon>Eukaryota</taxon>
        <taxon>Sar</taxon>
        <taxon>Alveolata</taxon>
        <taxon>Dinophyceae</taxon>
        <taxon>Suessiales</taxon>
        <taxon>Symbiodiniaceae</taxon>
        <taxon>Effrenium</taxon>
    </lineage>
</organism>
<dbReference type="PANTHER" id="PTHR17920">
    <property type="entry name" value="TRANSMEMBRANE AND COILED-COIL DOMAIN-CONTAINING PROTEIN 4 TMCO4"/>
    <property type="match status" value="1"/>
</dbReference>
<evidence type="ECO:0000313" key="6">
    <source>
        <dbReference type="EMBL" id="CAJ1403957.1"/>
    </source>
</evidence>
<protein>
    <submittedName>
        <fullName evidence="6">Uncharacterized protein</fullName>
    </submittedName>
</protein>
<evidence type="ECO:0000313" key="7">
    <source>
        <dbReference type="Proteomes" id="UP001178507"/>
    </source>
</evidence>
<name>A0AA36NEC0_9DINO</name>
<dbReference type="EMBL" id="CAUJNA010003517">
    <property type="protein sequence ID" value="CAJ1403957.1"/>
    <property type="molecule type" value="Genomic_DNA"/>
</dbReference>
<accession>A0AA36NEC0</accession>
<evidence type="ECO:0000256" key="3">
    <source>
        <dbReference type="ARBA" id="ARBA00022692"/>
    </source>
</evidence>
<dbReference type="Gene3D" id="3.40.50.1820">
    <property type="entry name" value="alpha/beta hydrolase"/>
    <property type="match status" value="1"/>
</dbReference>
<sequence length="106" mass="11466">MTVAWPVWIVSSMANLDNAWLVGVERARMGGKCLAHVLADRQTVGQRPVTLIGHSMGARLLVYCLCELYDMGEFHVVDDVVLLGTPVTTEATKWQKAGVLIAGLGS</sequence>
<dbReference type="Proteomes" id="UP001178507">
    <property type="component" value="Unassembled WGS sequence"/>
</dbReference>
<comment type="caution">
    <text evidence="6">The sequence shown here is derived from an EMBL/GenBank/DDBJ whole genome shotgun (WGS) entry which is preliminary data.</text>
</comment>
<gene>
    <name evidence="6" type="ORF">EVOR1521_LOCUS26510</name>
</gene>
<dbReference type="InterPro" id="IPR007941">
    <property type="entry name" value="DUF726"/>
</dbReference>
<evidence type="ECO:0000256" key="2">
    <source>
        <dbReference type="ARBA" id="ARBA00009824"/>
    </source>
</evidence>
<dbReference type="InterPro" id="IPR029058">
    <property type="entry name" value="AB_hydrolase_fold"/>
</dbReference>
<dbReference type="SUPFAM" id="SSF53474">
    <property type="entry name" value="alpha/beta-Hydrolases"/>
    <property type="match status" value="1"/>
</dbReference>
<dbReference type="AlphaFoldDB" id="A0AA36NEC0"/>
<keyword evidence="7" id="KW-1185">Reference proteome</keyword>
<keyword evidence="3" id="KW-0812">Transmembrane</keyword>
<comment type="subcellular location">
    <subcellularLocation>
        <location evidence="1">Membrane</location>
        <topology evidence="1">Multi-pass membrane protein</topology>
    </subcellularLocation>
</comment>
<evidence type="ECO:0000256" key="5">
    <source>
        <dbReference type="ARBA" id="ARBA00023136"/>
    </source>
</evidence>
<keyword evidence="5" id="KW-0472">Membrane</keyword>
<evidence type="ECO:0000256" key="1">
    <source>
        <dbReference type="ARBA" id="ARBA00004141"/>
    </source>
</evidence>
<dbReference type="Pfam" id="PF05277">
    <property type="entry name" value="DUF726"/>
    <property type="match status" value="1"/>
</dbReference>
<reference evidence="6" key="1">
    <citation type="submission" date="2023-08" db="EMBL/GenBank/DDBJ databases">
        <authorList>
            <person name="Chen Y."/>
            <person name="Shah S."/>
            <person name="Dougan E. K."/>
            <person name="Thang M."/>
            <person name="Chan C."/>
        </authorList>
    </citation>
    <scope>NUCLEOTIDE SEQUENCE</scope>
</reference>
<dbReference type="GO" id="GO:0016020">
    <property type="term" value="C:membrane"/>
    <property type="evidence" value="ECO:0007669"/>
    <property type="project" value="UniProtKB-SubCell"/>
</dbReference>